<keyword evidence="1" id="KW-0175">Coiled coil</keyword>
<feature type="compositionally biased region" description="Polar residues" evidence="2">
    <location>
        <begin position="222"/>
        <end position="231"/>
    </location>
</feature>
<sequence length="833" mass="97454">MTPPPLPPANPDEHQYWTDPILCEETRTRLEHFRNLGWLPPNYKPRTLEGLAVVERYWRRYCAHSNEDYVEYLLSEDKAIYMNFLDWMSRTSREKRLQTYDEYWRRLCQYFGLFARRPVNHHVHEQMRRVCLSFLFHSYTWILNRQQYLEQVFPAERKINRRVKKKSTLDIDDFCVLLRHHWVHSSFFRHGSMIIQQAVIMLWSSITGTRPGVLLPQRDATNDPNASQDGSLSLGPRKRKRGDSFKSDLPQRISPDDLPNTICYRDIELFYLRNPDDGRDVLCAIIEFRNLKGRPEGADGTKFFMHGDYQLAYCPIVQIVSLAFRDDAFENELTPELIWRIKVPKRTRALPLRWKKDKLNLPLLRRVVRTQYGYGVHPTLPMTYDSSRLALKDLGEDGGFEDNLGHYNFRRWTANEANRHFTSQERKRVLGQSGDFIFEKHYQAEFIQRDLQHVVLLRPPQEGLLQRAAGMLRNRDPLAPSNITDEQLRAIRRHPEILELRREKRELKEEMRSLAGTIQNARNHFPDLYQRHDEISRKLTKLRKALRDNTRQTARKDYFHTAPVLEIDRQIQQLLGKSGAENCDDDSTKDGDEDWQPPIPDYVFPERARLVESFYGPEGECFDEDRLLAKRIQVTEDLVALSHLCEPNRRGKRANWDGDDEQSETSGGKEAFLSEEKSPECPMDVCIICCGISRRSPSNPHPHNFPSKRKDSLRRHLIGHLMNAHDGVRCTWETCSKLPTFIDIAEFLAHAANIHHYDLHIKLERIPKRQKPSRDETPSFSSSSMSLRSSRSATETPASSVGIEIGKIDPRLLAASNTKYNETCRRSQRLNPH</sequence>
<feature type="region of interest" description="Disordered" evidence="2">
    <location>
        <begin position="214"/>
        <end position="253"/>
    </location>
</feature>
<feature type="compositionally biased region" description="Basic and acidic residues" evidence="2">
    <location>
        <begin position="768"/>
        <end position="777"/>
    </location>
</feature>
<accession>A0A7R7VE91</accession>
<dbReference type="InterPro" id="IPR021842">
    <property type="entry name" value="DUF3435"/>
</dbReference>
<evidence type="ECO:0000313" key="3">
    <source>
        <dbReference type="EMBL" id="BCR83066.1"/>
    </source>
</evidence>
<evidence type="ECO:0000313" key="4">
    <source>
        <dbReference type="Proteomes" id="UP000637239"/>
    </source>
</evidence>
<feature type="coiled-coil region" evidence="1">
    <location>
        <begin position="497"/>
        <end position="524"/>
    </location>
</feature>
<dbReference type="PANTHER" id="PTHR37535">
    <property type="entry name" value="FLUG DOMAIN PROTEIN"/>
    <property type="match status" value="1"/>
</dbReference>
<dbReference type="GeneID" id="66977425"/>
<dbReference type="Proteomes" id="UP000637239">
    <property type="component" value="Chromosome 1"/>
</dbReference>
<feature type="region of interest" description="Disordered" evidence="2">
    <location>
        <begin position="579"/>
        <end position="599"/>
    </location>
</feature>
<evidence type="ECO:0000256" key="2">
    <source>
        <dbReference type="SAM" id="MobiDB-lite"/>
    </source>
</evidence>
<dbReference type="RefSeq" id="XP_043131588.1">
    <property type="nucleotide sequence ID" value="XM_043279608.1"/>
</dbReference>
<dbReference type="Pfam" id="PF11917">
    <property type="entry name" value="DUF3435"/>
    <property type="match status" value="1"/>
</dbReference>
<dbReference type="EMBL" id="AP024416">
    <property type="protein sequence ID" value="BCR83066.1"/>
    <property type="molecule type" value="Genomic_DNA"/>
</dbReference>
<name>A0A7R7VE91_ASPCH</name>
<dbReference type="KEGG" id="ache:ACHE_10468A"/>
<feature type="compositionally biased region" description="Acidic residues" evidence="2">
    <location>
        <begin position="582"/>
        <end position="595"/>
    </location>
</feature>
<reference evidence="3" key="1">
    <citation type="submission" date="2021-01" db="EMBL/GenBank/DDBJ databases">
        <authorList>
            <consortium name="Aspergillus chevalieri M1 genome sequencing consortium"/>
            <person name="Kazuki M."/>
            <person name="Futagami T."/>
        </authorList>
    </citation>
    <scope>NUCLEOTIDE SEQUENCE</scope>
    <source>
        <strain evidence="3">M1</strain>
    </source>
</reference>
<protein>
    <recommendedName>
        <fullName evidence="5">FluG domain-containing protein</fullName>
    </recommendedName>
</protein>
<evidence type="ECO:0000256" key="1">
    <source>
        <dbReference type="SAM" id="Coils"/>
    </source>
</evidence>
<feature type="region of interest" description="Disordered" evidence="2">
    <location>
        <begin position="768"/>
        <end position="801"/>
    </location>
</feature>
<dbReference type="AlphaFoldDB" id="A0A7R7VE91"/>
<proteinExistence type="predicted"/>
<reference evidence="3" key="2">
    <citation type="submission" date="2021-02" db="EMBL/GenBank/DDBJ databases">
        <title>Aspergillus chevalieri M1 genome sequence.</title>
        <authorList>
            <person name="Kadooka C."/>
            <person name="Mori K."/>
            <person name="Futagami T."/>
        </authorList>
    </citation>
    <scope>NUCLEOTIDE SEQUENCE</scope>
    <source>
        <strain evidence="3">M1</strain>
    </source>
</reference>
<keyword evidence="4" id="KW-1185">Reference proteome</keyword>
<dbReference type="PANTHER" id="PTHR37535:SF4">
    <property type="entry name" value="FLUG DOMAIN-CONTAINING PROTEIN"/>
    <property type="match status" value="1"/>
</dbReference>
<gene>
    <name evidence="3" type="ORF">ACHE_10468A</name>
</gene>
<organism evidence="3 4">
    <name type="scientific">Aspergillus chevalieri</name>
    <name type="common">Eurotium chevalieri</name>
    <dbReference type="NCBI Taxonomy" id="182096"/>
    <lineage>
        <taxon>Eukaryota</taxon>
        <taxon>Fungi</taxon>
        <taxon>Dikarya</taxon>
        <taxon>Ascomycota</taxon>
        <taxon>Pezizomycotina</taxon>
        <taxon>Eurotiomycetes</taxon>
        <taxon>Eurotiomycetidae</taxon>
        <taxon>Eurotiales</taxon>
        <taxon>Aspergillaceae</taxon>
        <taxon>Aspergillus</taxon>
        <taxon>Aspergillus subgen. Aspergillus</taxon>
    </lineage>
</organism>
<feature type="region of interest" description="Disordered" evidence="2">
    <location>
        <begin position="650"/>
        <end position="675"/>
    </location>
</feature>
<evidence type="ECO:0008006" key="5">
    <source>
        <dbReference type="Google" id="ProtNLM"/>
    </source>
</evidence>
<feature type="compositionally biased region" description="Low complexity" evidence="2">
    <location>
        <begin position="779"/>
        <end position="792"/>
    </location>
</feature>